<dbReference type="OrthoDB" id="736038at2759"/>
<evidence type="ECO:0000313" key="2">
    <source>
        <dbReference type="EMBL" id="KAJ4840710.1"/>
    </source>
</evidence>
<keyword evidence="1" id="KW-0812">Transmembrane</keyword>
<evidence type="ECO:0000313" key="3">
    <source>
        <dbReference type="Proteomes" id="UP001141552"/>
    </source>
</evidence>
<keyword evidence="1" id="KW-1133">Transmembrane helix</keyword>
<feature type="transmembrane region" description="Helical" evidence="1">
    <location>
        <begin position="12"/>
        <end position="28"/>
    </location>
</feature>
<keyword evidence="3" id="KW-1185">Reference proteome</keyword>
<keyword evidence="1" id="KW-0472">Membrane</keyword>
<accession>A0A9Q0G1S8</accession>
<comment type="caution">
    <text evidence="2">The sequence shown here is derived from an EMBL/GenBank/DDBJ whole genome shotgun (WGS) entry which is preliminary data.</text>
</comment>
<reference evidence="2" key="1">
    <citation type="submission" date="2022-02" db="EMBL/GenBank/DDBJ databases">
        <authorList>
            <person name="Henning P.M."/>
            <person name="McCubbin A.G."/>
            <person name="Shore J.S."/>
        </authorList>
    </citation>
    <scope>NUCLEOTIDE SEQUENCE</scope>
    <source>
        <strain evidence="2">F60SS</strain>
        <tissue evidence="2">Leaves</tissue>
    </source>
</reference>
<sequence>MAREKSPGLKILWVWTIGTAAILVGSVARNRIRDMEQFINAEQQQEQQKKDALGDSIVADTETLKTDDGVSLGVKS</sequence>
<gene>
    <name evidence="2" type="ORF">Tsubulata_018899</name>
</gene>
<dbReference type="AlphaFoldDB" id="A0A9Q0G1S8"/>
<dbReference type="Proteomes" id="UP001141552">
    <property type="component" value="Unassembled WGS sequence"/>
</dbReference>
<dbReference type="EMBL" id="JAKUCV010002982">
    <property type="protein sequence ID" value="KAJ4840710.1"/>
    <property type="molecule type" value="Genomic_DNA"/>
</dbReference>
<proteinExistence type="predicted"/>
<name>A0A9Q0G1S8_9ROSI</name>
<protein>
    <submittedName>
        <fullName evidence="2">Uncharacterized protein</fullName>
    </submittedName>
</protein>
<reference evidence="2" key="2">
    <citation type="journal article" date="2023" name="Plants (Basel)">
        <title>Annotation of the Turnera subulata (Passifloraceae) Draft Genome Reveals the S-Locus Evolved after the Divergence of Turneroideae from Passifloroideae in a Stepwise Manner.</title>
        <authorList>
            <person name="Henning P.M."/>
            <person name="Roalson E.H."/>
            <person name="Mir W."/>
            <person name="McCubbin A.G."/>
            <person name="Shore J.S."/>
        </authorList>
    </citation>
    <scope>NUCLEOTIDE SEQUENCE</scope>
    <source>
        <strain evidence="2">F60SS</strain>
    </source>
</reference>
<evidence type="ECO:0000256" key="1">
    <source>
        <dbReference type="SAM" id="Phobius"/>
    </source>
</evidence>
<organism evidence="2 3">
    <name type="scientific">Turnera subulata</name>
    <dbReference type="NCBI Taxonomy" id="218843"/>
    <lineage>
        <taxon>Eukaryota</taxon>
        <taxon>Viridiplantae</taxon>
        <taxon>Streptophyta</taxon>
        <taxon>Embryophyta</taxon>
        <taxon>Tracheophyta</taxon>
        <taxon>Spermatophyta</taxon>
        <taxon>Magnoliopsida</taxon>
        <taxon>eudicotyledons</taxon>
        <taxon>Gunneridae</taxon>
        <taxon>Pentapetalae</taxon>
        <taxon>rosids</taxon>
        <taxon>fabids</taxon>
        <taxon>Malpighiales</taxon>
        <taxon>Passifloraceae</taxon>
        <taxon>Turnera</taxon>
    </lineage>
</organism>